<evidence type="ECO:0000313" key="2">
    <source>
        <dbReference type="Proteomes" id="UP000694405"/>
    </source>
</evidence>
<dbReference type="InterPro" id="IPR036188">
    <property type="entry name" value="FAD/NAD-bd_sf"/>
</dbReference>
<proteinExistence type="predicted"/>
<dbReference type="Ensembl" id="ENSMUNT00000027819.1">
    <property type="protein sequence ID" value="ENSMUNP00000029709.1"/>
    <property type="gene ID" value="ENSMUNG00000019586.1"/>
</dbReference>
<dbReference type="Proteomes" id="UP000694405">
    <property type="component" value="Unassembled WGS sequence"/>
</dbReference>
<reference evidence="1" key="1">
    <citation type="submission" date="2020-03" db="EMBL/GenBank/DDBJ databases">
        <title>Melopsittacus undulatus (budgerigar) genome, bMelUnd1, maternal haplotype with Z.</title>
        <authorList>
            <person name="Gedman G."/>
            <person name="Mountcastle J."/>
            <person name="Haase B."/>
            <person name="Formenti G."/>
            <person name="Wright T."/>
            <person name="Apodaca J."/>
            <person name="Pelan S."/>
            <person name="Chow W."/>
            <person name="Rhie A."/>
            <person name="Howe K."/>
            <person name="Fedrigo O."/>
            <person name="Jarvis E.D."/>
        </authorList>
    </citation>
    <scope>NUCLEOTIDE SEQUENCE [LARGE SCALE GENOMIC DNA]</scope>
</reference>
<name>A0A8V5GU31_MELUD</name>
<reference evidence="1" key="2">
    <citation type="submission" date="2025-08" db="UniProtKB">
        <authorList>
            <consortium name="Ensembl"/>
        </authorList>
    </citation>
    <scope>IDENTIFICATION</scope>
</reference>
<keyword evidence="2" id="KW-1185">Reference proteome</keyword>
<dbReference type="Gene3D" id="3.50.50.60">
    <property type="entry name" value="FAD/NAD(P)-binding domain"/>
    <property type="match status" value="1"/>
</dbReference>
<evidence type="ECO:0000313" key="1">
    <source>
        <dbReference type="Ensembl" id="ENSMUNP00000029709.1"/>
    </source>
</evidence>
<organism evidence="1 2">
    <name type="scientific">Melopsittacus undulatus</name>
    <name type="common">Budgerigar</name>
    <name type="synonym">Psittacus undulatus</name>
    <dbReference type="NCBI Taxonomy" id="13146"/>
    <lineage>
        <taxon>Eukaryota</taxon>
        <taxon>Metazoa</taxon>
        <taxon>Chordata</taxon>
        <taxon>Craniata</taxon>
        <taxon>Vertebrata</taxon>
        <taxon>Euteleostomi</taxon>
        <taxon>Archelosauria</taxon>
        <taxon>Archosauria</taxon>
        <taxon>Dinosauria</taxon>
        <taxon>Saurischia</taxon>
        <taxon>Theropoda</taxon>
        <taxon>Coelurosauria</taxon>
        <taxon>Aves</taxon>
        <taxon>Neognathae</taxon>
        <taxon>Neoaves</taxon>
        <taxon>Telluraves</taxon>
        <taxon>Australaves</taxon>
        <taxon>Psittaciformes</taxon>
        <taxon>Psittaculidae</taxon>
        <taxon>Melopsittacus</taxon>
    </lineage>
</organism>
<dbReference type="AlphaFoldDB" id="A0A8V5GU31"/>
<reference evidence="1" key="3">
    <citation type="submission" date="2025-09" db="UniProtKB">
        <authorList>
            <consortium name="Ensembl"/>
        </authorList>
    </citation>
    <scope>IDENTIFICATION</scope>
</reference>
<protein>
    <submittedName>
        <fullName evidence="1">Uncharacterized protein</fullName>
    </submittedName>
</protein>
<dbReference type="Gene3D" id="3.30.9.10">
    <property type="entry name" value="D-Amino Acid Oxidase, subunit A, domain 2"/>
    <property type="match status" value="1"/>
</dbReference>
<sequence>MHLSFTTCYCAGIMSTARHASIELKMADYSSKLYQSYPNDSILVIVVEYMKTGSISVTNDNICLMSCGSVMGIPCEFITPKKVASLHPLVNIHDLVGAMYLPEDALMSSANVSVALTTAASWSGGWEHTRMSPSQVDQLRRRKKDVQLLSTSIIYLPKYRVPTSFLSSAAVVDPDGRIYIHNWQEGWNQLLSPTMQGYFVLAGMNSAGISYGGEAEWMVNGYLSENVWPLDLKHFGTLQSSCTFLHHRVMEPLCDLKVPLWDFQTGSQLHTSPLYNHLDAQGKGWMEKHGFKRVMHFVPPGKDETAFSPASCILVGLCKICHGLNQVHTQLVHSLTPLAPPTPGELGRRIQRM</sequence>
<accession>A0A8V5GU31</accession>